<dbReference type="GO" id="GO:0006436">
    <property type="term" value="P:tryptophanyl-tRNA aminoacylation"/>
    <property type="evidence" value="ECO:0007669"/>
    <property type="project" value="TreeGrafter"/>
</dbReference>
<dbReference type="GO" id="GO:0004830">
    <property type="term" value="F:tryptophan-tRNA ligase activity"/>
    <property type="evidence" value="ECO:0007669"/>
    <property type="project" value="TreeGrafter"/>
</dbReference>
<dbReference type="SUPFAM" id="SSF52374">
    <property type="entry name" value="Nucleotidylyl transferase"/>
    <property type="match status" value="1"/>
</dbReference>
<dbReference type="PANTHER" id="PTHR43766">
    <property type="entry name" value="TRYPTOPHAN--TRNA LIGASE, MITOCHONDRIAL"/>
    <property type="match status" value="1"/>
</dbReference>
<sequence length="87" mass="9526">MLTIHSALSGKKISEIETEYEGKGYGDFKAGVAEVVIEVLKPIRQRALELLDDEAYLLKILSDGASKARSVAEETIKSTYKNLGLVL</sequence>
<organism evidence="1">
    <name type="scientific">freshwater metagenome</name>
    <dbReference type="NCBI Taxonomy" id="449393"/>
    <lineage>
        <taxon>unclassified sequences</taxon>
        <taxon>metagenomes</taxon>
        <taxon>ecological metagenomes</taxon>
    </lineage>
</organism>
<dbReference type="GO" id="GO:0005829">
    <property type="term" value="C:cytosol"/>
    <property type="evidence" value="ECO:0007669"/>
    <property type="project" value="TreeGrafter"/>
</dbReference>
<dbReference type="InterPro" id="IPR050203">
    <property type="entry name" value="Trp-tRNA_synthetase"/>
</dbReference>
<dbReference type="EMBL" id="CAEZUA010000026">
    <property type="protein sequence ID" value="CAB4586876.1"/>
    <property type="molecule type" value="Genomic_DNA"/>
</dbReference>
<accession>A0A6J6FDE0</accession>
<protein>
    <submittedName>
        <fullName evidence="1">Unannotated protein</fullName>
    </submittedName>
</protein>
<dbReference type="Gene3D" id="1.10.240.10">
    <property type="entry name" value="Tyrosyl-Transfer RNA Synthetase"/>
    <property type="match status" value="1"/>
</dbReference>
<dbReference type="AlphaFoldDB" id="A0A6J6FDE0"/>
<gene>
    <name evidence="1" type="ORF">UFOPK1773_00553</name>
</gene>
<evidence type="ECO:0000313" key="1">
    <source>
        <dbReference type="EMBL" id="CAB4586876.1"/>
    </source>
</evidence>
<proteinExistence type="predicted"/>
<reference evidence="1" key="1">
    <citation type="submission" date="2020-05" db="EMBL/GenBank/DDBJ databases">
        <authorList>
            <person name="Chiriac C."/>
            <person name="Salcher M."/>
            <person name="Ghai R."/>
            <person name="Kavagutti S V."/>
        </authorList>
    </citation>
    <scope>NUCLEOTIDE SEQUENCE</scope>
</reference>
<dbReference type="PANTHER" id="PTHR43766:SF1">
    <property type="entry name" value="TRYPTOPHAN--TRNA LIGASE, MITOCHONDRIAL"/>
    <property type="match status" value="1"/>
</dbReference>
<name>A0A6J6FDE0_9ZZZZ</name>